<comment type="similarity">
    <text evidence="1">Belongs to the leucine-binding protein family.</text>
</comment>
<dbReference type="PANTHER" id="PTHR47235">
    <property type="entry name" value="BLR6548 PROTEIN"/>
    <property type="match status" value="1"/>
</dbReference>
<feature type="domain" description="Leucine-binding protein" evidence="3">
    <location>
        <begin position="111"/>
        <end position="459"/>
    </location>
</feature>
<dbReference type="Gene3D" id="3.40.50.2300">
    <property type="match status" value="2"/>
</dbReference>
<evidence type="ECO:0000256" key="1">
    <source>
        <dbReference type="ARBA" id="ARBA00010062"/>
    </source>
</evidence>
<keyword evidence="2" id="KW-0732">Signal</keyword>
<name>A0A6B1DR68_9CHLR</name>
<comment type="caution">
    <text evidence="4">The sequence shown here is derived from an EMBL/GenBank/DDBJ whole genome shotgun (WGS) entry which is preliminary data.</text>
</comment>
<proteinExistence type="inferred from homology"/>
<protein>
    <submittedName>
        <fullName evidence="4">ABC transporter substrate-binding protein</fullName>
    </submittedName>
</protein>
<evidence type="ECO:0000313" key="4">
    <source>
        <dbReference type="EMBL" id="MYD89212.1"/>
    </source>
</evidence>
<dbReference type="CDD" id="cd06343">
    <property type="entry name" value="PBP1_ABC_ligand_binding-like"/>
    <property type="match status" value="1"/>
</dbReference>
<dbReference type="EMBL" id="VXPY01000013">
    <property type="protein sequence ID" value="MYD89212.1"/>
    <property type="molecule type" value="Genomic_DNA"/>
</dbReference>
<dbReference type="PANTHER" id="PTHR47235:SF1">
    <property type="entry name" value="BLR6548 PROTEIN"/>
    <property type="match status" value="1"/>
</dbReference>
<organism evidence="4">
    <name type="scientific">Caldilineaceae bacterium SB0662_bin_9</name>
    <dbReference type="NCBI Taxonomy" id="2605258"/>
    <lineage>
        <taxon>Bacteria</taxon>
        <taxon>Bacillati</taxon>
        <taxon>Chloroflexota</taxon>
        <taxon>Caldilineae</taxon>
        <taxon>Caldilineales</taxon>
        <taxon>Caldilineaceae</taxon>
    </lineage>
</organism>
<evidence type="ECO:0000256" key="2">
    <source>
        <dbReference type="ARBA" id="ARBA00022729"/>
    </source>
</evidence>
<dbReference type="Pfam" id="PF13458">
    <property type="entry name" value="Peripla_BP_6"/>
    <property type="match status" value="1"/>
</dbReference>
<gene>
    <name evidence="4" type="ORF">F4Y08_02570</name>
</gene>
<dbReference type="SUPFAM" id="SSF53822">
    <property type="entry name" value="Periplasmic binding protein-like I"/>
    <property type="match status" value="1"/>
</dbReference>
<dbReference type="InterPro" id="IPR028081">
    <property type="entry name" value="Leu-bd"/>
</dbReference>
<accession>A0A6B1DR68</accession>
<dbReference type="AlphaFoldDB" id="A0A6B1DR68"/>
<evidence type="ECO:0000259" key="3">
    <source>
        <dbReference type="Pfam" id="PF13458"/>
    </source>
</evidence>
<sequence length="485" mass="52586">MESWKALVVQIMTPRVCLCAGLRCRRSTSKQAYGPPKQQPEVWYKAASKPVQRNAKHNRSDNMTLSGKAWTWVVAGLLAVMFLGTACVEGVGEFPVPAEEAPVPGVTDDEVVLGTHSSLTGPVAVYSQIALAINAYFEYVNETKGGVNGRTIKLLIEDDGYSPPKTVDLVRKLVEEDRIFALVNGFGTPTHLQVVDYLQENGVPDLFVATGATEWVKDPEARPMVFGSIPNYVGEGIILGQHIAETYPGLKLGLMSQNDDFGADGMTGIRRGVGDALDIVGEETHEVLDVDLASQVDRLHAAGVDVIAIWATPQHFATAIKHARLNLNWDVPFVLSLVSANELTVLLAGPEVIEGTVSLGYLKSAFEIDDPNVAKHHKLVQDYMGAENGNTLTLYGQYIGELVEEALRKAGPDLTREGLIEAAESFTDFRCSICLGPVNTSPTDHDPVQGGFLVRAEGGRWVRFGDLVTYEGVLPGDMMVEDLAR</sequence>
<dbReference type="InterPro" id="IPR028082">
    <property type="entry name" value="Peripla_BP_I"/>
</dbReference>
<reference evidence="4" key="1">
    <citation type="submission" date="2019-09" db="EMBL/GenBank/DDBJ databases">
        <title>Characterisation of the sponge microbiome using genome-centric metagenomics.</title>
        <authorList>
            <person name="Engelberts J.P."/>
            <person name="Robbins S.J."/>
            <person name="De Goeij J.M."/>
            <person name="Aranda M."/>
            <person name="Bell S.C."/>
            <person name="Webster N.S."/>
        </authorList>
    </citation>
    <scope>NUCLEOTIDE SEQUENCE</scope>
    <source>
        <strain evidence="4">SB0662_bin_9</strain>
    </source>
</reference>